<gene>
    <name evidence="3" type="ORF">AB1Y20_021981</name>
</gene>
<keyword evidence="4" id="KW-1185">Reference proteome</keyword>
<keyword evidence="1" id="KW-1133">Transmembrane helix</keyword>
<organism evidence="3 4">
    <name type="scientific">Prymnesium parvum</name>
    <name type="common">Toxic golden alga</name>
    <dbReference type="NCBI Taxonomy" id="97485"/>
    <lineage>
        <taxon>Eukaryota</taxon>
        <taxon>Haptista</taxon>
        <taxon>Haptophyta</taxon>
        <taxon>Prymnesiophyceae</taxon>
        <taxon>Prymnesiales</taxon>
        <taxon>Prymnesiaceae</taxon>
        <taxon>Prymnesium</taxon>
    </lineage>
</organism>
<sequence>MVLRGVHHPTSMARMLLRPRLRLSPPLTPFLPLPARLCASPALASHRMLHTADDKRPPSPSFWASASVWRRAATNTLRCLVGCSAGDLSMLYVLQTHAPTLPLPITVAASCTAGILTSLALETVVLRVHEGFEWRTAFRTAAGMSMGSMISMELAENAVELWLTGGLATCEPQMFWAALPPALLAGFLTPLPFNYYMIRKHGRACH</sequence>
<feature type="domain" description="DUF4396" evidence="2">
    <location>
        <begin position="69"/>
        <end position="202"/>
    </location>
</feature>
<accession>A0AB34JEL6</accession>
<dbReference type="Proteomes" id="UP001515480">
    <property type="component" value="Unassembled WGS sequence"/>
</dbReference>
<feature type="transmembrane region" description="Helical" evidence="1">
    <location>
        <begin position="175"/>
        <end position="196"/>
    </location>
</feature>
<dbReference type="Pfam" id="PF14342">
    <property type="entry name" value="DUF4396"/>
    <property type="match status" value="1"/>
</dbReference>
<evidence type="ECO:0000313" key="3">
    <source>
        <dbReference type="EMBL" id="KAL1520395.1"/>
    </source>
</evidence>
<evidence type="ECO:0000313" key="4">
    <source>
        <dbReference type="Proteomes" id="UP001515480"/>
    </source>
</evidence>
<dbReference type="InterPro" id="IPR025509">
    <property type="entry name" value="DUF4396"/>
</dbReference>
<dbReference type="EMBL" id="JBGBPQ010000008">
    <property type="protein sequence ID" value="KAL1520395.1"/>
    <property type="molecule type" value="Genomic_DNA"/>
</dbReference>
<evidence type="ECO:0000256" key="1">
    <source>
        <dbReference type="SAM" id="Phobius"/>
    </source>
</evidence>
<evidence type="ECO:0000259" key="2">
    <source>
        <dbReference type="Pfam" id="PF14342"/>
    </source>
</evidence>
<name>A0AB34JEL6_PRYPA</name>
<dbReference type="AlphaFoldDB" id="A0AB34JEL6"/>
<keyword evidence="1" id="KW-0812">Transmembrane</keyword>
<protein>
    <recommendedName>
        <fullName evidence="2">DUF4396 domain-containing protein</fullName>
    </recommendedName>
</protein>
<keyword evidence="1" id="KW-0472">Membrane</keyword>
<reference evidence="3 4" key="1">
    <citation type="journal article" date="2024" name="Science">
        <title>Giant polyketide synthase enzymes in the biosynthesis of giant marine polyether toxins.</title>
        <authorList>
            <person name="Fallon T.R."/>
            <person name="Shende V.V."/>
            <person name="Wierzbicki I.H."/>
            <person name="Pendleton A.L."/>
            <person name="Watervoot N.F."/>
            <person name="Auber R.P."/>
            <person name="Gonzalez D.J."/>
            <person name="Wisecaver J.H."/>
            <person name="Moore B.S."/>
        </authorList>
    </citation>
    <scope>NUCLEOTIDE SEQUENCE [LARGE SCALE GENOMIC DNA]</scope>
    <source>
        <strain evidence="3 4">12B1</strain>
    </source>
</reference>
<comment type="caution">
    <text evidence="3">The sequence shown here is derived from an EMBL/GenBank/DDBJ whole genome shotgun (WGS) entry which is preliminary data.</text>
</comment>
<proteinExistence type="predicted"/>